<dbReference type="EMBL" id="JBHRSZ010000006">
    <property type="protein sequence ID" value="MFC3152285.1"/>
    <property type="molecule type" value="Genomic_DNA"/>
</dbReference>
<comment type="caution">
    <text evidence="1">The sequence shown here is derived from an EMBL/GenBank/DDBJ whole genome shotgun (WGS) entry which is preliminary data.</text>
</comment>
<accession>A0ABV7HJF6</accession>
<dbReference type="RefSeq" id="WP_386722212.1">
    <property type="nucleotide sequence ID" value="NZ_JBHRSZ010000006.1"/>
</dbReference>
<evidence type="ECO:0000313" key="2">
    <source>
        <dbReference type="Proteomes" id="UP001595476"/>
    </source>
</evidence>
<gene>
    <name evidence="1" type="ORF">ACFOEK_14715</name>
</gene>
<dbReference type="Proteomes" id="UP001595476">
    <property type="component" value="Unassembled WGS sequence"/>
</dbReference>
<proteinExistence type="predicted"/>
<reference evidence="2" key="1">
    <citation type="journal article" date="2019" name="Int. J. Syst. Evol. Microbiol.">
        <title>The Global Catalogue of Microorganisms (GCM) 10K type strain sequencing project: providing services to taxonomists for standard genome sequencing and annotation.</title>
        <authorList>
            <consortium name="The Broad Institute Genomics Platform"/>
            <consortium name="The Broad Institute Genome Sequencing Center for Infectious Disease"/>
            <person name="Wu L."/>
            <person name="Ma J."/>
        </authorList>
    </citation>
    <scope>NUCLEOTIDE SEQUENCE [LARGE SCALE GENOMIC DNA]</scope>
    <source>
        <strain evidence="2">KCTC 52438</strain>
    </source>
</reference>
<protein>
    <recommendedName>
        <fullName evidence="3">Nuclear transport factor 2 family protein</fullName>
    </recommendedName>
</protein>
<evidence type="ECO:0000313" key="1">
    <source>
        <dbReference type="EMBL" id="MFC3152285.1"/>
    </source>
</evidence>
<sequence length="118" mass="13831">MDITKLNDEELLKIVKPIAEHTENAWNEKSYEGFCKYLLKAAPGQLIPEEVFNHQLENEYDRYGLHTIADLVAIHRNPDNVVVMWKVNFEKRPEPGLLMYCFIQYEDEVLIDGCIYQA</sequence>
<keyword evidence="2" id="KW-1185">Reference proteome</keyword>
<evidence type="ECO:0008006" key="3">
    <source>
        <dbReference type="Google" id="ProtNLM"/>
    </source>
</evidence>
<name>A0ABV7HJF6_9GAMM</name>
<organism evidence="1 2">
    <name type="scientific">Litoribrevibacter euphylliae</name>
    <dbReference type="NCBI Taxonomy" id="1834034"/>
    <lineage>
        <taxon>Bacteria</taxon>
        <taxon>Pseudomonadati</taxon>
        <taxon>Pseudomonadota</taxon>
        <taxon>Gammaproteobacteria</taxon>
        <taxon>Oceanospirillales</taxon>
        <taxon>Oceanospirillaceae</taxon>
        <taxon>Litoribrevibacter</taxon>
    </lineage>
</organism>